<dbReference type="GO" id="GO:0004497">
    <property type="term" value="F:monooxygenase activity"/>
    <property type="evidence" value="ECO:0007669"/>
    <property type="project" value="UniProtKB-KW"/>
</dbReference>
<keyword evidence="1" id="KW-0732">Signal</keyword>
<dbReference type="InterPro" id="IPR007138">
    <property type="entry name" value="ABM_dom"/>
</dbReference>
<dbReference type="OrthoDB" id="9792284at2"/>
<evidence type="ECO:0000313" key="3">
    <source>
        <dbReference type="EMBL" id="PSL33624.1"/>
    </source>
</evidence>
<dbReference type="PANTHER" id="PTHR33336">
    <property type="entry name" value="QUINOL MONOOXYGENASE YGIN-RELATED"/>
    <property type="match status" value="1"/>
</dbReference>
<dbReference type="InterPro" id="IPR011008">
    <property type="entry name" value="Dimeric_a/b-barrel"/>
</dbReference>
<feature type="domain" description="ABM" evidence="2">
    <location>
        <begin position="140"/>
        <end position="232"/>
    </location>
</feature>
<dbReference type="AlphaFoldDB" id="A0A2P8GI15"/>
<evidence type="ECO:0000313" key="4">
    <source>
        <dbReference type="Proteomes" id="UP000240978"/>
    </source>
</evidence>
<keyword evidence="3" id="KW-0560">Oxidoreductase</keyword>
<comment type="caution">
    <text evidence="3">The sequence shown here is derived from an EMBL/GenBank/DDBJ whole genome shotgun (WGS) entry which is preliminary data.</text>
</comment>
<keyword evidence="3" id="KW-0503">Monooxygenase</keyword>
<protein>
    <submittedName>
        <fullName evidence="3">Quinol monooxygenase YgiN</fullName>
    </submittedName>
</protein>
<evidence type="ECO:0000256" key="1">
    <source>
        <dbReference type="SAM" id="SignalP"/>
    </source>
</evidence>
<proteinExistence type="predicted"/>
<keyword evidence="4" id="KW-1185">Reference proteome</keyword>
<dbReference type="PROSITE" id="PS51725">
    <property type="entry name" value="ABM"/>
    <property type="match status" value="2"/>
</dbReference>
<sequence>MARHLMLAMCMLLGSIYVKAQKTDRMAEVVVLTRFEVKKDQVEALRTLLGKYVKQAVGNENNIMAEAYYEDESPSVMWLIERWASKQVLEKIRGSAIFKQVNTLSEKELVQPVKTIYVKDLEPLSKEEWRREPTKEDTPITIMLFVDSKAGTGSLFKDLYHTAMPQFRGEPGVINYQLSQLEEDSTQFVTYEKFRNEDAFRYHLNFPPIQPVIDYLNSSIKQQPFQAGLHRLIRFAPSGDGTYL</sequence>
<feature type="domain" description="ABM" evidence="2">
    <location>
        <begin position="29"/>
        <end position="118"/>
    </location>
</feature>
<dbReference type="PANTHER" id="PTHR33336:SF15">
    <property type="entry name" value="ABM DOMAIN-CONTAINING PROTEIN"/>
    <property type="match status" value="1"/>
</dbReference>
<feature type="signal peptide" evidence="1">
    <location>
        <begin position="1"/>
        <end position="20"/>
    </location>
</feature>
<accession>A0A2P8GI15</accession>
<dbReference type="Proteomes" id="UP000240978">
    <property type="component" value="Unassembled WGS sequence"/>
</dbReference>
<gene>
    <name evidence="3" type="ORF">CLV42_103607</name>
</gene>
<dbReference type="Gene3D" id="3.30.70.100">
    <property type="match status" value="1"/>
</dbReference>
<dbReference type="SUPFAM" id="SSF54909">
    <property type="entry name" value="Dimeric alpha+beta barrel"/>
    <property type="match status" value="2"/>
</dbReference>
<name>A0A2P8GI15_9BACT</name>
<dbReference type="EMBL" id="PYGK01000003">
    <property type="protein sequence ID" value="PSL33624.1"/>
    <property type="molecule type" value="Genomic_DNA"/>
</dbReference>
<dbReference type="InterPro" id="IPR050744">
    <property type="entry name" value="AI-2_Isomerase_LsrG"/>
</dbReference>
<reference evidence="3 4" key="1">
    <citation type="submission" date="2018-03" db="EMBL/GenBank/DDBJ databases">
        <title>Genomic Encyclopedia of Archaeal and Bacterial Type Strains, Phase II (KMG-II): from individual species to whole genera.</title>
        <authorList>
            <person name="Goeker M."/>
        </authorList>
    </citation>
    <scope>NUCLEOTIDE SEQUENCE [LARGE SCALE GENOMIC DNA]</scope>
    <source>
        <strain evidence="3 4">DSM 18107</strain>
    </source>
</reference>
<dbReference type="Pfam" id="PF03992">
    <property type="entry name" value="ABM"/>
    <property type="match status" value="2"/>
</dbReference>
<organism evidence="3 4">
    <name type="scientific">Chitinophaga ginsengisoli</name>
    <dbReference type="NCBI Taxonomy" id="363837"/>
    <lineage>
        <taxon>Bacteria</taxon>
        <taxon>Pseudomonadati</taxon>
        <taxon>Bacteroidota</taxon>
        <taxon>Chitinophagia</taxon>
        <taxon>Chitinophagales</taxon>
        <taxon>Chitinophagaceae</taxon>
        <taxon>Chitinophaga</taxon>
    </lineage>
</organism>
<feature type="chain" id="PRO_5015172351" evidence="1">
    <location>
        <begin position="21"/>
        <end position="244"/>
    </location>
</feature>
<evidence type="ECO:0000259" key="2">
    <source>
        <dbReference type="PROSITE" id="PS51725"/>
    </source>
</evidence>